<dbReference type="Gene3D" id="2.10.25.10">
    <property type="entry name" value="Laminin"/>
    <property type="match status" value="2"/>
</dbReference>
<dbReference type="AlphaFoldDB" id="A0A251VG83"/>
<keyword evidence="4" id="KW-0808">Transferase</keyword>
<dbReference type="Gene3D" id="1.10.510.10">
    <property type="entry name" value="Transferase(Phosphotransferase) domain 1"/>
    <property type="match status" value="1"/>
</dbReference>
<feature type="domain" description="Protein kinase" evidence="19">
    <location>
        <begin position="417"/>
        <end position="689"/>
    </location>
</feature>
<evidence type="ECO:0000256" key="15">
    <source>
        <dbReference type="ARBA" id="ARBA00047951"/>
    </source>
</evidence>
<evidence type="ECO:0000256" key="1">
    <source>
        <dbReference type="ARBA" id="ARBA00004479"/>
    </source>
</evidence>
<dbReference type="SUPFAM" id="SSF56112">
    <property type="entry name" value="Protein kinase-like (PK-like)"/>
    <property type="match status" value="1"/>
</dbReference>
<evidence type="ECO:0000313" key="22">
    <source>
        <dbReference type="Proteomes" id="UP000215914"/>
    </source>
</evidence>
<dbReference type="PROSITE" id="PS01187">
    <property type="entry name" value="EGF_CA"/>
    <property type="match status" value="1"/>
</dbReference>
<dbReference type="GO" id="GO:0005524">
    <property type="term" value="F:ATP binding"/>
    <property type="evidence" value="ECO:0007669"/>
    <property type="project" value="UniProtKB-UniRule"/>
</dbReference>
<dbReference type="STRING" id="4232.A0A251VG83"/>
<evidence type="ECO:0000259" key="20">
    <source>
        <dbReference type="PROSITE" id="PS50026"/>
    </source>
</evidence>
<keyword evidence="7 17" id="KW-0547">Nucleotide-binding</keyword>
<sequence length="698" mass="78193">MKNFQLVILLQFFLIGLVNATQNNSQCPEKCGNVTIHYPFGIKEGCYMDKSYYIECDSATLVPRLNQTFSLVIREGLTRFLEVIEIKLDGHLIVNLPIAHACYNKSGGLLYGSEVSYHVLRFPFSSTLNNFVGVGRDVKTGVKLTEPVVTTSCLTNFLKIRNAKNGSCLGFGCCKTGIPAPNITYAKVFVKPTKNSKKPRDYKMCGYAFIVDRDKYNFNNGNYSTLSTNKSFPAFLEWSIANITCEEAQKDKVAYMCQDNSVCVNGEDKFLGYRCNCSPGFSGNPYIKGGCQDVNECESQDHNDCLLGHCKNTYGGFYCVCPDGYHGNAKRGGQCTKEKSDIGSVIKGISEGVAGATLTMIFVFWGVKHRRKIEVRKDLFKQNGGIMLQKMLFTSKDTANQATIFTEEELKKATDNFNDANIIGQGGYGTIYKGYLTDKTIVAIKKSKVIDQRQVKQFVNEVIILSKINHPNIVKLLGCCLETHVPLLVYEYVTNNTLCHHIHTNPMLTLEKRLKISEDTAEALSYMHSTLQIIHRDVKPSNILMSDDFTAKVSDFGISTFVPPGKTHLSTFVKGTVGYVDPEYFRTCKLTEKSDVYSFGVVLVELLTRTDIRSLEIPLTIYAGAAAYFASLLEQNALVQVLDDQLKRDEYTEVVKSLAKLAISCLDLEWKTRPTMEEIKQELKELRYLLLSMEADCI</sequence>
<evidence type="ECO:0000256" key="2">
    <source>
        <dbReference type="ARBA" id="ARBA00022527"/>
    </source>
</evidence>
<dbReference type="InterPro" id="IPR045274">
    <property type="entry name" value="WAK-like"/>
</dbReference>
<dbReference type="Pfam" id="PF13947">
    <property type="entry name" value="GUB_WAK_bind"/>
    <property type="match status" value="1"/>
</dbReference>
<keyword evidence="11" id="KW-0472">Membrane</keyword>
<evidence type="ECO:0000256" key="16">
    <source>
        <dbReference type="PROSITE-ProRule" id="PRU00076"/>
    </source>
</evidence>
<dbReference type="PROSITE" id="PS00010">
    <property type="entry name" value="ASX_HYDROXYL"/>
    <property type="match status" value="1"/>
</dbReference>
<dbReference type="CDD" id="cd00054">
    <property type="entry name" value="EGF_CA"/>
    <property type="match status" value="2"/>
</dbReference>
<name>A0A251VG83_HELAN</name>
<dbReference type="InterPro" id="IPR018097">
    <property type="entry name" value="EGF_Ca-bd_CS"/>
</dbReference>
<dbReference type="PROSITE" id="PS00108">
    <property type="entry name" value="PROTEIN_KINASE_ST"/>
    <property type="match status" value="1"/>
</dbReference>
<comment type="catalytic activity">
    <reaction evidence="15">
        <text>L-threonyl-[protein] + ATP = O-phospho-L-threonyl-[protein] + ADP + H(+)</text>
        <dbReference type="Rhea" id="RHEA:46608"/>
        <dbReference type="Rhea" id="RHEA-COMP:11060"/>
        <dbReference type="Rhea" id="RHEA-COMP:11605"/>
        <dbReference type="ChEBI" id="CHEBI:15378"/>
        <dbReference type="ChEBI" id="CHEBI:30013"/>
        <dbReference type="ChEBI" id="CHEBI:30616"/>
        <dbReference type="ChEBI" id="CHEBI:61977"/>
        <dbReference type="ChEBI" id="CHEBI:456216"/>
    </reaction>
</comment>
<feature type="domain" description="EGF-like" evidence="20">
    <location>
        <begin position="293"/>
        <end position="336"/>
    </location>
</feature>
<dbReference type="InterPro" id="IPR049883">
    <property type="entry name" value="NOTCH1_EGF-like"/>
</dbReference>
<keyword evidence="8" id="KW-0418">Kinase</keyword>
<dbReference type="FunFam" id="3.30.200.20:FF:000043">
    <property type="entry name" value="Wall-associated receptor kinase 2"/>
    <property type="match status" value="1"/>
</dbReference>
<accession>A0A251VG83</accession>
<dbReference type="PANTHER" id="PTHR27005:SF380">
    <property type="entry name" value="PROTEIN KINASE DOMAIN-CONTAINING PROTEIN"/>
    <property type="match status" value="1"/>
</dbReference>
<dbReference type="GO" id="GO:0004674">
    <property type="term" value="F:protein serine/threonine kinase activity"/>
    <property type="evidence" value="ECO:0007669"/>
    <property type="project" value="UniProtKB-KW"/>
</dbReference>
<feature type="binding site" evidence="17">
    <location>
        <position position="446"/>
    </location>
    <ligand>
        <name>ATP</name>
        <dbReference type="ChEBI" id="CHEBI:30616"/>
    </ligand>
</feature>
<keyword evidence="10" id="KW-1133">Transmembrane helix</keyword>
<comment type="subcellular location">
    <subcellularLocation>
        <location evidence="1">Membrane</location>
        <topology evidence="1">Single-pass type I membrane protein</topology>
    </subcellularLocation>
</comment>
<dbReference type="InterPro" id="IPR000719">
    <property type="entry name" value="Prot_kinase_dom"/>
</dbReference>
<dbReference type="Proteomes" id="UP000215914">
    <property type="component" value="Chromosome 2"/>
</dbReference>
<evidence type="ECO:0000256" key="10">
    <source>
        <dbReference type="ARBA" id="ARBA00022989"/>
    </source>
</evidence>
<gene>
    <name evidence="21" type="ORF">HannXRQ_Chr02g0045651</name>
</gene>
<dbReference type="Pfam" id="PF07645">
    <property type="entry name" value="EGF_CA"/>
    <property type="match status" value="1"/>
</dbReference>
<evidence type="ECO:0000256" key="18">
    <source>
        <dbReference type="SAM" id="SignalP"/>
    </source>
</evidence>
<feature type="chain" id="PRO_5012987728" evidence="18">
    <location>
        <begin position="21"/>
        <end position="698"/>
    </location>
</feature>
<dbReference type="EMBL" id="CM007891">
    <property type="protein sequence ID" value="OTG34424.1"/>
    <property type="molecule type" value="Genomic_DNA"/>
</dbReference>
<dbReference type="Pfam" id="PF00069">
    <property type="entry name" value="Pkinase"/>
    <property type="match status" value="1"/>
</dbReference>
<protein>
    <submittedName>
        <fullName evidence="21">Putative EGF-like domain-containing protein</fullName>
    </submittedName>
</protein>
<dbReference type="InParanoid" id="A0A251VG83"/>
<dbReference type="GO" id="GO:0005886">
    <property type="term" value="C:plasma membrane"/>
    <property type="evidence" value="ECO:0000318"/>
    <property type="project" value="GO_Central"/>
</dbReference>
<dbReference type="FunFam" id="1.10.510.10:FF:000084">
    <property type="entry name" value="Wall-associated receptor kinase 2"/>
    <property type="match status" value="1"/>
</dbReference>
<keyword evidence="2" id="KW-0723">Serine/threonine-protein kinase</keyword>
<dbReference type="GO" id="GO:0007166">
    <property type="term" value="P:cell surface receptor signaling pathway"/>
    <property type="evidence" value="ECO:0000318"/>
    <property type="project" value="GO_Central"/>
</dbReference>
<evidence type="ECO:0000313" key="21">
    <source>
        <dbReference type="EMBL" id="OTG34424.1"/>
    </source>
</evidence>
<keyword evidence="5" id="KW-0812">Transmembrane</keyword>
<evidence type="ECO:0000256" key="3">
    <source>
        <dbReference type="ARBA" id="ARBA00022536"/>
    </source>
</evidence>
<evidence type="ECO:0000256" key="5">
    <source>
        <dbReference type="ARBA" id="ARBA00022692"/>
    </source>
</evidence>
<reference evidence="22" key="1">
    <citation type="journal article" date="2017" name="Nature">
        <title>The sunflower genome provides insights into oil metabolism, flowering and Asterid evolution.</title>
        <authorList>
            <person name="Badouin H."/>
            <person name="Gouzy J."/>
            <person name="Grassa C.J."/>
            <person name="Murat F."/>
            <person name="Staton S.E."/>
            <person name="Cottret L."/>
            <person name="Lelandais-Briere C."/>
            <person name="Owens G.L."/>
            <person name="Carrere S."/>
            <person name="Mayjonade B."/>
            <person name="Legrand L."/>
            <person name="Gill N."/>
            <person name="Kane N.C."/>
            <person name="Bowers J.E."/>
            <person name="Hubner S."/>
            <person name="Bellec A."/>
            <person name="Berard A."/>
            <person name="Berges H."/>
            <person name="Blanchet N."/>
            <person name="Boniface M.C."/>
            <person name="Brunel D."/>
            <person name="Catrice O."/>
            <person name="Chaidir N."/>
            <person name="Claudel C."/>
            <person name="Donnadieu C."/>
            <person name="Faraut T."/>
            <person name="Fievet G."/>
            <person name="Helmstetter N."/>
            <person name="King M."/>
            <person name="Knapp S.J."/>
            <person name="Lai Z."/>
            <person name="Le Paslier M.C."/>
            <person name="Lippi Y."/>
            <person name="Lorenzon L."/>
            <person name="Mandel J.R."/>
            <person name="Marage G."/>
            <person name="Marchand G."/>
            <person name="Marquand E."/>
            <person name="Bret-Mestries E."/>
            <person name="Morien E."/>
            <person name="Nambeesan S."/>
            <person name="Nguyen T."/>
            <person name="Pegot-Espagnet P."/>
            <person name="Pouilly N."/>
            <person name="Raftis F."/>
            <person name="Sallet E."/>
            <person name="Schiex T."/>
            <person name="Thomas J."/>
            <person name="Vandecasteele C."/>
            <person name="Vares D."/>
            <person name="Vear F."/>
            <person name="Vautrin S."/>
            <person name="Crespi M."/>
            <person name="Mangin B."/>
            <person name="Burke J.M."/>
            <person name="Salse J."/>
            <person name="Munos S."/>
            <person name="Vincourt P."/>
            <person name="Rieseberg L.H."/>
            <person name="Langlade N.B."/>
        </authorList>
    </citation>
    <scope>NUCLEOTIDE SEQUENCE [LARGE SCALE GENOMIC DNA]</scope>
    <source>
        <strain evidence="22">cv. SF193</strain>
    </source>
</reference>
<dbReference type="GO" id="GO:0030247">
    <property type="term" value="F:polysaccharide binding"/>
    <property type="evidence" value="ECO:0007669"/>
    <property type="project" value="InterPro"/>
</dbReference>
<evidence type="ECO:0000256" key="9">
    <source>
        <dbReference type="ARBA" id="ARBA00022840"/>
    </source>
</evidence>
<keyword evidence="9 17" id="KW-0067">ATP-binding</keyword>
<dbReference type="InterPro" id="IPR000742">
    <property type="entry name" value="EGF"/>
</dbReference>
<organism evidence="21 22">
    <name type="scientific">Helianthus annuus</name>
    <name type="common">Common sunflower</name>
    <dbReference type="NCBI Taxonomy" id="4232"/>
    <lineage>
        <taxon>Eukaryota</taxon>
        <taxon>Viridiplantae</taxon>
        <taxon>Streptophyta</taxon>
        <taxon>Embryophyta</taxon>
        <taxon>Tracheophyta</taxon>
        <taxon>Spermatophyta</taxon>
        <taxon>Magnoliopsida</taxon>
        <taxon>eudicotyledons</taxon>
        <taxon>Gunneridae</taxon>
        <taxon>Pentapetalae</taxon>
        <taxon>asterids</taxon>
        <taxon>campanulids</taxon>
        <taxon>Asterales</taxon>
        <taxon>Asteraceae</taxon>
        <taxon>Asteroideae</taxon>
        <taxon>Heliantheae alliance</taxon>
        <taxon>Heliantheae</taxon>
        <taxon>Helianthus</taxon>
    </lineage>
</organism>
<evidence type="ECO:0000256" key="12">
    <source>
        <dbReference type="ARBA" id="ARBA00023157"/>
    </source>
</evidence>
<comment type="caution">
    <text evidence="16">Lacks conserved residue(s) required for the propagation of feature annotation.</text>
</comment>
<evidence type="ECO:0000256" key="7">
    <source>
        <dbReference type="ARBA" id="ARBA00022741"/>
    </source>
</evidence>
<evidence type="ECO:0000259" key="19">
    <source>
        <dbReference type="PROSITE" id="PS50011"/>
    </source>
</evidence>
<dbReference type="InterPro" id="IPR000152">
    <property type="entry name" value="EGF-type_Asp/Asn_hydroxyl_site"/>
</dbReference>
<dbReference type="PANTHER" id="PTHR27005">
    <property type="entry name" value="WALL-ASSOCIATED RECEPTOR KINASE-LIKE 21"/>
    <property type="match status" value="1"/>
</dbReference>
<dbReference type="InterPro" id="IPR001881">
    <property type="entry name" value="EGF-like_Ca-bd_dom"/>
</dbReference>
<dbReference type="InterPro" id="IPR025287">
    <property type="entry name" value="WAK_GUB"/>
</dbReference>
<evidence type="ECO:0000256" key="8">
    <source>
        <dbReference type="ARBA" id="ARBA00022777"/>
    </source>
</evidence>
<evidence type="ECO:0000256" key="14">
    <source>
        <dbReference type="ARBA" id="ARBA00047558"/>
    </source>
</evidence>
<proteinExistence type="predicted"/>
<comment type="catalytic activity">
    <reaction evidence="14">
        <text>L-seryl-[protein] + ATP = O-phospho-L-seryl-[protein] + ADP + H(+)</text>
        <dbReference type="Rhea" id="RHEA:17989"/>
        <dbReference type="Rhea" id="RHEA-COMP:9863"/>
        <dbReference type="Rhea" id="RHEA-COMP:11604"/>
        <dbReference type="ChEBI" id="CHEBI:15378"/>
        <dbReference type="ChEBI" id="CHEBI:29999"/>
        <dbReference type="ChEBI" id="CHEBI:30616"/>
        <dbReference type="ChEBI" id="CHEBI:83421"/>
        <dbReference type="ChEBI" id="CHEBI:456216"/>
    </reaction>
</comment>
<dbReference type="Gene3D" id="3.30.200.20">
    <property type="entry name" value="Phosphorylase Kinase, domain 1"/>
    <property type="match status" value="1"/>
</dbReference>
<dbReference type="SMART" id="SM00181">
    <property type="entry name" value="EGF"/>
    <property type="match status" value="2"/>
</dbReference>
<dbReference type="PROSITE" id="PS50026">
    <property type="entry name" value="EGF_3"/>
    <property type="match status" value="2"/>
</dbReference>
<feature type="domain" description="EGF-like" evidence="20">
    <location>
        <begin position="249"/>
        <end position="292"/>
    </location>
</feature>
<feature type="signal peptide" evidence="18">
    <location>
        <begin position="1"/>
        <end position="20"/>
    </location>
</feature>
<dbReference type="PROSITE" id="PS50011">
    <property type="entry name" value="PROTEIN_KINASE_DOM"/>
    <property type="match status" value="1"/>
</dbReference>
<dbReference type="InterPro" id="IPR011009">
    <property type="entry name" value="Kinase-like_dom_sf"/>
</dbReference>
<evidence type="ECO:0000256" key="13">
    <source>
        <dbReference type="ARBA" id="ARBA00023180"/>
    </source>
</evidence>
<evidence type="ECO:0000256" key="6">
    <source>
        <dbReference type="ARBA" id="ARBA00022729"/>
    </source>
</evidence>
<dbReference type="InterPro" id="IPR017441">
    <property type="entry name" value="Protein_kinase_ATP_BS"/>
</dbReference>
<keyword evidence="6 18" id="KW-0732">Signal</keyword>
<dbReference type="SUPFAM" id="SSF57196">
    <property type="entry name" value="EGF/Laminin"/>
    <property type="match status" value="1"/>
</dbReference>
<evidence type="ECO:0000256" key="17">
    <source>
        <dbReference type="PROSITE-ProRule" id="PRU10141"/>
    </source>
</evidence>
<evidence type="ECO:0000256" key="11">
    <source>
        <dbReference type="ARBA" id="ARBA00023136"/>
    </source>
</evidence>
<keyword evidence="22" id="KW-1185">Reference proteome</keyword>
<keyword evidence="3 16" id="KW-0245">EGF-like domain</keyword>
<dbReference type="SMART" id="SM00179">
    <property type="entry name" value="EGF_CA"/>
    <property type="match status" value="1"/>
</dbReference>
<dbReference type="SMART" id="SM00220">
    <property type="entry name" value="S_TKc"/>
    <property type="match status" value="1"/>
</dbReference>
<dbReference type="InterPro" id="IPR008271">
    <property type="entry name" value="Ser/Thr_kinase_AS"/>
</dbReference>
<evidence type="ECO:0000256" key="4">
    <source>
        <dbReference type="ARBA" id="ARBA00022679"/>
    </source>
</evidence>
<dbReference type="GO" id="GO:0005509">
    <property type="term" value="F:calcium ion binding"/>
    <property type="evidence" value="ECO:0007669"/>
    <property type="project" value="InterPro"/>
</dbReference>
<dbReference type="PROSITE" id="PS00107">
    <property type="entry name" value="PROTEIN_KINASE_ATP"/>
    <property type="match status" value="1"/>
</dbReference>
<keyword evidence="13" id="KW-0325">Glycoprotein</keyword>
<keyword evidence="12" id="KW-1015">Disulfide bond</keyword>
<dbReference type="OMA" id="EWSIANI"/>